<keyword evidence="2" id="KW-1185">Reference proteome</keyword>
<accession>A0ABP0KV19</accession>
<sequence>MICFIKKYISDSTLAQPPLLVMTHGRSSTFNLVPDLKRGNNHTAALRTRWKELSRAVALYYGEKYQKSVQYLDQLAENQFWADAELKPLPWHSQPPTDRQAEPPMVMHPAVLNSLAMPLRAVFGGNRHI</sequence>
<gene>
    <name evidence="1" type="ORF">CCMP2556_LOCUS18006</name>
</gene>
<dbReference type="EMBL" id="CAXAMN010010091">
    <property type="protein sequence ID" value="CAK9030747.1"/>
    <property type="molecule type" value="Genomic_DNA"/>
</dbReference>
<comment type="caution">
    <text evidence="1">The sequence shown here is derived from an EMBL/GenBank/DDBJ whole genome shotgun (WGS) entry which is preliminary data.</text>
</comment>
<proteinExistence type="predicted"/>
<organism evidence="1 2">
    <name type="scientific">Durusdinium trenchii</name>
    <dbReference type="NCBI Taxonomy" id="1381693"/>
    <lineage>
        <taxon>Eukaryota</taxon>
        <taxon>Sar</taxon>
        <taxon>Alveolata</taxon>
        <taxon>Dinophyceae</taxon>
        <taxon>Suessiales</taxon>
        <taxon>Symbiodiniaceae</taxon>
        <taxon>Durusdinium</taxon>
    </lineage>
</organism>
<name>A0ABP0KV19_9DINO</name>
<evidence type="ECO:0000313" key="2">
    <source>
        <dbReference type="Proteomes" id="UP001642484"/>
    </source>
</evidence>
<reference evidence="1 2" key="1">
    <citation type="submission" date="2024-02" db="EMBL/GenBank/DDBJ databases">
        <authorList>
            <person name="Chen Y."/>
            <person name="Shah S."/>
            <person name="Dougan E. K."/>
            <person name="Thang M."/>
            <person name="Chan C."/>
        </authorList>
    </citation>
    <scope>NUCLEOTIDE SEQUENCE [LARGE SCALE GENOMIC DNA]</scope>
</reference>
<evidence type="ECO:0000313" key="1">
    <source>
        <dbReference type="EMBL" id="CAK9030747.1"/>
    </source>
</evidence>
<protein>
    <submittedName>
        <fullName evidence="1">Uncharacterized protein</fullName>
    </submittedName>
</protein>
<dbReference type="Proteomes" id="UP001642484">
    <property type="component" value="Unassembled WGS sequence"/>
</dbReference>